<evidence type="ECO:0000313" key="3">
    <source>
        <dbReference type="EMBL" id="MBU3849426.1"/>
    </source>
</evidence>
<evidence type="ECO:0000313" key="4">
    <source>
        <dbReference type="Proteomes" id="UP000823914"/>
    </source>
</evidence>
<protein>
    <submittedName>
        <fullName evidence="3">DUF1700 domain-containing protein</fullName>
    </submittedName>
</protein>
<dbReference type="Proteomes" id="UP000823914">
    <property type="component" value="Unassembled WGS sequence"/>
</dbReference>
<keyword evidence="2" id="KW-0812">Transmembrane</keyword>
<dbReference type="EMBL" id="JAHLFV010000059">
    <property type="protein sequence ID" value="MBU3849426.1"/>
    <property type="molecule type" value="Genomic_DNA"/>
</dbReference>
<dbReference type="Pfam" id="PF22564">
    <property type="entry name" value="HAAS"/>
    <property type="match status" value="1"/>
</dbReference>
<organism evidence="3 4">
    <name type="scientific">Candidatus Treponema excrementipullorum</name>
    <dbReference type="NCBI Taxonomy" id="2838768"/>
    <lineage>
        <taxon>Bacteria</taxon>
        <taxon>Pseudomonadati</taxon>
        <taxon>Spirochaetota</taxon>
        <taxon>Spirochaetia</taxon>
        <taxon>Spirochaetales</taxon>
        <taxon>Treponemataceae</taxon>
        <taxon>Treponema</taxon>
    </lineage>
</organism>
<name>A0A9E2L1J1_9SPIR</name>
<feature type="compositionally biased region" description="Basic and acidic residues" evidence="1">
    <location>
        <begin position="89"/>
        <end position="100"/>
    </location>
</feature>
<accession>A0A9E2L1J1</accession>
<feature type="transmembrane region" description="Helical" evidence="2">
    <location>
        <begin position="135"/>
        <end position="153"/>
    </location>
</feature>
<gene>
    <name evidence="3" type="ORF">IAA16_02550</name>
</gene>
<sequence length="263" mass="29613">MNKGEYLSALTNELQGLTETERQEALFYYEQYFEDAGIEKEQEAIEELGSPKELAQKILYTIPGVPVPLSKPYHDHCKNSGDTQNSTENRSRKWSQDDTDFHSYTGAESRHTTWKNSWEESQEKSSMKKNKDKDFSSSLLKIILIVALIFITAPLWISVGSVVLSISAVLLLLILLIPSCLTIVALVILAVGVYVFILGFFFPPIFFTSFALWGTGLFLTGLGIVATVGGVMIFVKTFPPLFRVIINILRLPFHGRNKFKEHV</sequence>
<feature type="transmembrane region" description="Helical" evidence="2">
    <location>
        <begin position="212"/>
        <end position="235"/>
    </location>
</feature>
<feature type="region of interest" description="Disordered" evidence="1">
    <location>
        <begin position="71"/>
        <end position="100"/>
    </location>
</feature>
<keyword evidence="2" id="KW-0472">Membrane</keyword>
<reference evidence="3" key="2">
    <citation type="submission" date="2021-04" db="EMBL/GenBank/DDBJ databases">
        <authorList>
            <person name="Gilroy R."/>
        </authorList>
    </citation>
    <scope>NUCLEOTIDE SEQUENCE</scope>
    <source>
        <strain evidence="3">Gambia15-2214</strain>
    </source>
</reference>
<dbReference type="AlphaFoldDB" id="A0A9E2L1J1"/>
<reference evidence="3" key="1">
    <citation type="journal article" date="2021" name="PeerJ">
        <title>Extensive microbial diversity within the chicken gut microbiome revealed by metagenomics and culture.</title>
        <authorList>
            <person name="Gilroy R."/>
            <person name="Ravi A."/>
            <person name="Getino M."/>
            <person name="Pursley I."/>
            <person name="Horton D.L."/>
            <person name="Alikhan N.F."/>
            <person name="Baker D."/>
            <person name="Gharbi K."/>
            <person name="Hall N."/>
            <person name="Watson M."/>
            <person name="Adriaenssens E.M."/>
            <person name="Foster-Nyarko E."/>
            <person name="Jarju S."/>
            <person name="Secka A."/>
            <person name="Antonio M."/>
            <person name="Oren A."/>
            <person name="Chaudhuri R.R."/>
            <person name="La Ragione R."/>
            <person name="Hildebrand F."/>
            <person name="Pallen M.J."/>
        </authorList>
    </citation>
    <scope>NUCLEOTIDE SEQUENCE</scope>
    <source>
        <strain evidence="3">Gambia15-2214</strain>
    </source>
</reference>
<comment type="caution">
    <text evidence="3">The sequence shown here is derived from an EMBL/GenBank/DDBJ whole genome shotgun (WGS) entry which is preliminary data.</text>
</comment>
<evidence type="ECO:0000256" key="1">
    <source>
        <dbReference type="SAM" id="MobiDB-lite"/>
    </source>
</evidence>
<feature type="transmembrane region" description="Helical" evidence="2">
    <location>
        <begin position="159"/>
        <end position="177"/>
    </location>
</feature>
<evidence type="ECO:0000256" key="2">
    <source>
        <dbReference type="SAM" id="Phobius"/>
    </source>
</evidence>
<proteinExistence type="predicted"/>
<keyword evidence="2" id="KW-1133">Transmembrane helix</keyword>
<feature type="transmembrane region" description="Helical" evidence="2">
    <location>
        <begin position="184"/>
        <end position="206"/>
    </location>
</feature>